<dbReference type="EMBL" id="PKKJ01000005">
    <property type="protein sequence ID" value="PKY66259.1"/>
    <property type="molecule type" value="Genomic_DNA"/>
</dbReference>
<comment type="caution">
    <text evidence="3">The sequence shown here is derived from an EMBL/GenBank/DDBJ whole genome shotgun (WGS) entry which is preliminary data.</text>
</comment>
<feature type="domain" description="HTH cro/C1-type" evidence="2">
    <location>
        <begin position="45"/>
        <end position="66"/>
    </location>
</feature>
<evidence type="ECO:0000313" key="3">
    <source>
        <dbReference type="EMBL" id="PKY66259.1"/>
    </source>
</evidence>
<dbReference type="Proteomes" id="UP000234545">
    <property type="component" value="Unassembled WGS sequence"/>
</dbReference>
<evidence type="ECO:0000313" key="4">
    <source>
        <dbReference type="Proteomes" id="UP000234545"/>
    </source>
</evidence>
<dbReference type="InterPro" id="IPR001387">
    <property type="entry name" value="Cro/C1-type_HTH"/>
</dbReference>
<accession>A0A2I1I582</accession>
<sequence>MDEGTLGGRRNKKARGRGDQRREAVDQRRLRVRHSGVIAKLGKGANIQTDTLLRICQFLDCDIADICEAIPATPKGETD</sequence>
<protein>
    <submittedName>
        <fullName evidence="3">Cro/Cl family transcriptional regulator</fullName>
    </submittedName>
</protein>
<dbReference type="AlphaFoldDB" id="A0A2I1I582"/>
<dbReference type="PROSITE" id="PS50943">
    <property type="entry name" value="HTH_CROC1"/>
    <property type="match status" value="1"/>
</dbReference>
<reference evidence="3 4" key="1">
    <citation type="submission" date="2017-12" db="EMBL/GenBank/DDBJ databases">
        <title>Phylogenetic diversity of female urinary microbiome.</title>
        <authorList>
            <person name="Thomas-White K."/>
            <person name="Wolfe A.J."/>
        </authorList>
    </citation>
    <scope>NUCLEOTIDE SEQUENCE [LARGE SCALE GENOMIC DNA]</scope>
    <source>
        <strain evidence="3 4">UMB0250</strain>
    </source>
</reference>
<evidence type="ECO:0000256" key="1">
    <source>
        <dbReference type="SAM" id="MobiDB-lite"/>
    </source>
</evidence>
<dbReference type="Pfam" id="PF13443">
    <property type="entry name" value="HTH_26"/>
    <property type="match status" value="1"/>
</dbReference>
<proteinExistence type="predicted"/>
<organism evidence="3 4">
    <name type="scientific">Schaalia turicensis</name>
    <dbReference type="NCBI Taxonomy" id="131111"/>
    <lineage>
        <taxon>Bacteria</taxon>
        <taxon>Bacillati</taxon>
        <taxon>Actinomycetota</taxon>
        <taxon>Actinomycetes</taxon>
        <taxon>Actinomycetales</taxon>
        <taxon>Actinomycetaceae</taxon>
        <taxon>Schaalia</taxon>
    </lineage>
</organism>
<feature type="compositionally biased region" description="Basic and acidic residues" evidence="1">
    <location>
        <begin position="16"/>
        <end position="28"/>
    </location>
</feature>
<gene>
    <name evidence="3" type="ORF">CYJ25_05595</name>
</gene>
<evidence type="ECO:0000259" key="2">
    <source>
        <dbReference type="PROSITE" id="PS50943"/>
    </source>
</evidence>
<dbReference type="OrthoDB" id="9805309at2"/>
<name>A0A2I1I582_9ACTO</name>
<feature type="region of interest" description="Disordered" evidence="1">
    <location>
        <begin position="1"/>
        <end position="28"/>
    </location>
</feature>